<accession>A0ABR1L320</accession>
<feature type="region of interest" description="Disordered" evidence="3">
    <location>
        <begin position="722"/>
        <end position="747"/>
    </location>
</feature>
<comment type="caution">
    <text evidence="5">The sequence shown here is derived from an EMBL/GenBank/DDBJ whole genome shotgun (WGS) entry which is preliminary data.</text>
</comment>
<dbReference type="Pfam" id="PF00076">
    <property type="entry name" value="RRM_1"/>
    <property type="match status" value="1"/>
</dbReference>
<sequence length="747" mass="83404">MAMPVSSKGKDALLESLFDLLEVEAQALPDKPSKPTPPRDAVEEPAEENLAHATISQPETHIDSTTPAVADDPTPRQTSPLESDSESEPEAPLIPSPQRQRSDLRCGDYGPDGESYIYISLASKFPYKFLSRDHSDKVAKKFFDRNQFWNRGWDLFYIYSDPQVGGKALVLITLTQFQELIRQINSKVRNLDFQLSEHYHDCGFIIDIPHPGLAPRYLGFSASRDEYSEMERTVPHVSYNGAINLKRSMPDMPTLEAFKERIEESIELNKAKNKANKAKRKENRALAQHNWGRSFKRTQRYLGVRPGYGDDSSPHTPHHSSAQGANASKYPPINVNEVSPYPFEKNVVFVSVDVEAYEMDNSKITEVGVATLDVQDIISTPPGNNAENWYGMIRARHFRIDEHAHLINYRHVDGCPDGFLFGNSEFVRLNQAPRIVAACFRPPFSANLTPEQAQAQWSADAQESNWEVEEKRNIVFVGHDPDGDIRFLQKLGYNPLNLSNLIDKLDTKQLHQHWKRDTQGTSLARILCDCDIIGWRLHNGGNDAVYTMQALLAICVQEAAFRGTKELAEERKRTQERRLSEALADTIARVNDEAEGWSSDGEDESTVSPDTFASLAQEEASNGGSPFDRSAPNTTSGRSTPTSQRKLFVGNLSTRATDSDVGNFFAEFGNVTDVLMLKHKVGARSGSAIVTFASVADAQYAQSAANNAVLDSKMVRVEAYVPRHQPNRNSTPRSKSGHGPSVPGNWW</sequence>
<feature type="region of interest" description="Disordered" evidence="3">
    <location>
        <begin position="303"/>
        <end position="331"/>
    </location>
</feature>
<keyword evidence="2" id="KW-0175">Coiled coil</keyword>
<dbReference type="InterPro" id="IPR012677">
    <property type="entry name" value="Nucleotide-bd_a/b_plait_sf"/>
</dbReference>
<feature type="region of interest" description="Disordered" evidence="3">
    <location>
        <begin position="26"/>
        <end position="107"/>
    </location>
</feature>
<feature type="region of interest" description="Disordered" evidence="3">
    <location>
        <begin position="617"/>
        <end position="646"/>
    </location>
</feature>
<proteinExistence type="predicted"/>
<gene>
    <name evidence="5" type="ORF">IWZ03DRAFT_410842</name>
</gene>
<dbReference type="SMART" id="SM00360">
    <property type="entry name" value="RRM"/>
    <property type="match status" value="1"/>
</dbReference>
<dbReference type="Proteomes" id="UP001363622">
    <property type="component" value="Unassembled WGS sequence"/>
</dbReference>
<feature type="coiled-coil region" evidence="2">
    <location>
        <begin position="261"/>
        <end position="288"/>
    </location>
</feature>
<evidence type="ECO:0000256" key="1">
    <source>
        <dbReference type="PROSITE-ProRule" id="PRU00176"/>
    </source>
</evidence>
<dbReference type="Pfam" id="PF21762">
    <property type="entry name" value="DEDDh_C"/>
    <property type="match status" value="1"/>
</dbReference>
<dbReference type="InterPro" id="IPR012337">
    <property type="entry name" value="RNaseH-like_sf"/>
</dbReference>
<dbReference type="InterPro" id="IPR048519">
    <property type="entry name" value="Gfd2/YDR514C-like_C"/>
</dbReference>
<dbReference type="CDD" id="cd00590">
    <property type="entry name" value="RRM_SF"/>
    <property type="match status" value="1"/>
</dbReference>
<reference evidence="5 6" key="1">
    <citation type="submission" date="2024-04" db="EMBL/GenBank/DDBJ databases">
        <title>Phyllosticta paracitricarpa is synonymous to the EU quarantine fungus P. citricarpa based on phylogenomic analyses.</title>
        <authorList>
            <consortium name="Lawrence Berkeley National Laboratory"/>
            <person name="Van Ingen-Buijs V.A."/>
            <person name="Van Westerhoven A.C."/>
            <person name="Haridas S."/>
            <person name="Skiadas P."/>
            <person name="Martin F."/>
            <person name="Groenewald J.Z."/>
            <person name="Crous P.W."/>
            <person name="Seidl M.F."/>
        </authorList>
    </citation>
    <scope>NUCLEOTIDE SEQUENCE [LARGE SCALE GENOMIC DNA]</scope>
    <source>
        <strain evidence="5 6">CBS 123371</strain>
    </source>
</reference>
<evidence type="ECO:0000259" key="4">
    <source>
        <dbReference type="PROSITE" id="PS50102"/>
    </source>
</evidence>
<dbReference type="PANTHER" id="PTHR28083">
    <property type="entry name" value="GOOD FOR FULL DBP5 ACTIVITY PROTEIN 2"/>
    <property type="match status" value="1"/>
</dbReference>
<dbReference type="Gene3D" id="3.30.70.330">
    <property type="match status" value="1"/>
</dbReference>
<evidence type="ECO:0000256" key="3">
    <source>
        <dbReference type="SAM" id="MobiDB-lite"/>
    </source>
</evidence>
<organism evidence="5 6">
    <name type="scientific">Phyllosticta citriasiana</name>
    <dbReference type="NCBI Taxonomy" id="595635"/>
    <lineage>
        <taxon>Eukaryota</taxon>
        <taxon>Fungi</taxon>
        <taxon>Dikarya</taxon>
        <taxon>Ascomycota</taxon>
        <taxon>Pezizomycotina</taxon>
        <taxon>Dothideomycetes</taxon>
        <taxon>Dothideomycetes incertae sedis</taxon>
        <taxon>Botryosphaeriales</taxon>
        <taxon>Phyllostictaceae</taxon>
        <taxon>Phyllosticta</taxon>
    </lineage>
</organism>
<keyword evidence="6" id="KW-1185">Reference proteome</keyword>
<dbReference type="PANTHER" id="PTHR28083:SF1">
    <property type="entry name" value="GOOD FOR FULL DBP5 ACTIVITY PROTEIN 2"/>
    <property type="match status" value="1"/>
</dbReference>
<dbReference type="InterPro" id="IPR040151">
    <property type="entry name" value="Gfd2/YDR514C-like"/>
</dbReference>
<keyword evidence="1" id="KW-0694">RNA-binding</keyword>
<evidence type="ECO:0000313" key="6">
    <source>
        <dbReference type="Proteomes" id="UP001363622"/>
    </source>
</evidence>
<dbReference type="EMBL" id="JBBPHU010000001">
    <property type="protein sequence ID" value="KAK7524036.1"/>
    <property type="molecule type" value="Genomic_DNA"/>
</dbReference>
<dbReference type="SUPFAM" id="SSF54928">
    <property type="entry name" value="RNA-binding domain, RBD"/>
    <property type="match status" value="1"/>
</dbReference>
<dbReference type="InterPro" id="IPR035979">
    <property type="entry name" value="RBD_domain_sf"/>
</dbReference>
<protein>
    <recommendedName>
        <fullName evidence="4">RRM domain-containing protein</fullName>
    </recommendedName>
</protein>
<dbReference type="SUPFAM" id="SSF53098">
    <property type="entry name" value="Ribonuclease H-like"/>
    <property type="match status" value="1"/>
</dbReference>
<feature type="domain" description="RRM" evidence="4">
    <location>
        <begin position="645"/>
        <end position="722"/>
    </location>
</feature>
<evidence type="ECO:0000313" key="5">
    <source>
        <dbReference type="EMBL" id="KAK7524036.1"/>
    </source>
</evidence>
<feature type="compositionally biased region" description="Polar residues" evidence="3">
    <location>
        <begin position="54"/>
        <end position="67"/>
    </location>
</feature>
<dbReference type="InterPro" id="IPR000504">
    <property type="entry name" value="RRM_dom"/>
</dbReference>
<name>A0ABR1L320_9PEZI</name>
<evidence type="ECO:0000256" key="2">
    <source>
        <dbReference type="SAM" id="Coils"/>
    </source>
</evidence>
<dbReference type="PROSITE" id="PS50102">
    <property type="entry name" value="RRM"/>
    <property type="match status" value="1"/>
</dbReference>
<feature type="compositionally biased region" description="Polar residues" evidence="3">
    <location>
        <begin position="631"/>
        <end position="646"/>
    </location>
</feature>